<keyword evidence="4" id="KW-1185">Reference proteome</keyword>
<evidence type="ECO:0000256" key="2">
    <source>
        <dbReference type="SAM" id="MobiDB-lite"/>
    </source>
</evidence>
<sequence>MFAAFMTNISRNSDGRSAGHSRNDNDNADADIEMGAPPIRNASYAAGIIKSVVGSARLSFKPSTQQDLESGIQKSANVPEMSQTHTQALAAHTYPPAAQPSQPSQSITQRSIPTTPPHSPMPTMESRPLLSPVQLPNDSQLGEPVAGTGLMVVDPGPIQARSFKFKQPVVASKPSTAIKRPRVGAESSGVKKTQLVEQYDLKTRGEIQGLQNVIKDMTGKAHHLETTLKDTQQDLSRKEELWRTKEERWQEEFDKLKETLGSLQDAREEERGRVAEMSRLMERMRAEDQRALEERVREANRDLMEGNEELAVAVKKAEETSGEMYKMMLEIKGELQEVRRDLDTEKKEKEEALALLRQAKAEVERMTNALDELKKERDEKEREMQKLLLEVGKMGEEVQQSRRQLEEAKIAMERMSEEVSASQKQLADARAEVDRVTNLLEEMRVNAAARPEPQPEPQNQPPTFRTQAHDQEPLFLPEDDMDMDSFTTDSQGTQPQPPPQQTQPQPPPQQTQPQQAPLSQLQAPTQPPQPRSPPPPPPQPLPQIPRTQPQPFQLAPDTPSNDVDMDDLTARPRGNQRRHVVMNPIQPSEVRAQREAMFANTNTNEWVRSQINVLLGLGTARTADTARLCIDDYLATGTIHQQKMLAYDTYHGVGARPEGPSRDTFRVNWKNIKGPWNTRLYEHFEEYAKEEKYAPLDEYGNFAYEDATELRTLFFNRLTAIRNSIVRQVPRGNETPAAATARYELQQQTARARARVNSRREVTYRTRYNYALEKWQDARARGDLEETEKWDKLLSLIKTLGEHGMSSDDSEKVAFCEIFILSQKVAFCEFVARHPVQSGSQKPTTLQLRNSPGDFLQVFLATTLQSTHYRIPFFLTLSIAMSQSQIPAWTIPRINPVTPSVLADYGLAQPDPTDPTKLIDAPLDKSKGRVYKIDGDIYYSPNCSRDGLKAPMFGTGTPECDPRVDKIKNFLTPAYWDSPLTTYLAFMPLYLELGKPPLDALARSSSVYRTRQGFWVDAQQGLGFTRLEHTILKIIDDIAIYFK</sequence>
<feature type="compositionally biased region" description="Low complexity" evidence="2">
    <location>
        <begin position="511"/>
        <end position="524"/>
    </location>
</feature>
<reference evidence="3 4" key="1">
    <citation type="journal article" date="2018" name="Evol. Lett.">
        <title>Horizontal gene cluster transfer increased hallucinogenic mushroom diversity.</title>
        <authorList>
            <person name="Reynolds H.T."/>
            <person name="Vijayakumar V."/>
            <person name="Gluck-Thaler E."/>
            <person name="Korotkin H.B."/>
            <person name="Matheny P.B."/>
            <person name="Slot J.C."/>
        </authorList>
    </citation>
    <scope>NUCLEOTIDE SEQUENCE [LARGE SCALE GENOMIC DNA]</scope>
    <source>
        <strain evidence="3 4">2629</strain>
    </source>
</reference>
<feature type="non-terminal residue" evidence="3">
    <location>
        <position position="1043"/>
    </location>
</feature>
<accession>A0A409YY50</accession>
<feature type="region of interest" description="Disordered" evidence="2">
    <location>
        <begin position="447"/>
        <end position="466"/>
    </location>
</feature>
<feature type="compositionally biased region" description="Pro residues" evidence="2">
    <location>
        <begin position="495"/>
        <end position="510"/>
    </location>
</feature>
<feature type="coiled-coil region" evidence="1">
    <location>
        <begin position="221"/>
        <end position="446"/>
    </location>
</feature>
<feature type="compositionally biased region" description="Pro residues" evidence="2">
    <location>
        <begin position="525"/>
        <end position="543"/>
    </location>
</feature>
<feature type="region of interest" description="Disordered" evidence="2">
    <location>
        <begin position="94"/>
        <end position="127"/>
    </location>
</feature>
<name>A0A409YY50_9AGAR</name>
<evidence type="ECO:0000313" key="3">
    <source>
        <dbReference type="EMBL" id="PPR07853.1"/>
    </source>
</evidence>
<dbReference type="InParanoid" id="A0A409YY50"/>
<feature type="region of interest" description="Disordered" evidence="2">
    <location>
        <begin position="476"/>
        <end position="578"/>
    </location>
</feature>
<feature type="compositionally biased region" description="Low complexity" evidence="2">
    <location>
        <begin position="95"/>
        <end position="106"/>
    </location>
</feature>
<comment type="caution">
    <text evidence="3">The sequence shown here is derived from an EMBL/GenBank/DDBJ whole genome shotgun (WGS) entry which is preliminary data.</text>
</comment>
<evidence type="ECO:0000313" key="4">
    <source>
        <dbReference type="Proteomes" id="UP000284842"/>
    </source>
</evidence>
<evidence type="ECO:0000256" key="1">
    <source>
        <dbReference type="SAM" id="Coils"/>
    </source>
</evidence>
<dbReference type="Proteomes" id="UP000284842">
    <property type="component" value="Unassembled WGS sequence"/>
</dbReference>
<dbReference type="STRING" id="181874.A0A409YY50"/>
<gene>
    <name evidence="3" type="ORF">CVT24_003046</name>
</gene>
<dbReference type="PANTHER" id="PTHR48125:SF12">
    <property type="entry name" value="AT HOOK TRANSCRIPTION FACTOR FAMILY-RELATED"/>
    <property type="match status" value="1"/>
</dbReference>
<protein>
    <submittedName>
        <fullName evidence="3">Uncharacterized protein</fullName>
    </submittedName>
</protein>
<dbReference type="EMBL" id="NHTK01000320">
    <property type="protein sequence ID" value="PPR07853.1"/>
    <property type="molecule type" value="Genomic_DNA"/>
</dbReference>
<feature type="region of interest" description="Disordered" evidence="2">
    <location>
        <begin position="6"/>
        <end position="30"/>
    </location>
</feature>
<organism evidence="3 4">
    <name type="scientific">Panaeolus cyanescens</name>
    <dbReference type="NCBI Taxonomy" id="181874"/>
    <lineage>
        <taxon>Eukaryota</taxon>
        <taxon>Fungi</taxon>
        <taxon>Dikarya</taxon>
        <taxon>Basidiomycota</taxon>
        <taxon>Agaricomycotina</taxon>
        <taxon>Agaricomycetes</taxon>
        <taxon>Agaricomycetidae</taxon>
        <taxon>Agaricales</taxon>
        <taxon>Agaricineae</taxon>
        <taxon>Galeropsidaceae</taxon>
        <taxon>Panaeolus</taxon>
    </lineage>
</organism>
<dbReference type="AlphaFoldDB" id="A0A409YY50"/>
<keyword evidence="1" id="KW-0175">Coiled coil</keyword>
<dbReference type="PANTHER" id="PTHR48125">
    <property type="entry name" value="LP07818P1"/>
    <property type="match status" value="1"/>
</dbReference>
<feature type="compositionally biased region" description="Low complexity" evidence="2">
    <location>
        <begin position="484"/>
        <end position="494"/>
    </location>
</feature>
<proteinExistence type="predicted"/>